<proteinExistence type="predicted"/>
<gene>
    <name evidence="3" type="ORF">AKJ09_03055</name>
</gene>
<dbReference type="RefSeq" id="WP_146647689.1">
    <property type="nucleotide sequence ID" value="NZ_CP012333.1"/>
</dbReference>
<protein>
    <recommendedName>
        <fullName evidence="5">Secreted protein</fullName>
    </recommendedName>
</protein>
<dbReference type="EMBL" id="CP012333">
    <property type="protein sequence ID" value="AKU96391.1"/>
    <property type="molecule type" value="Genomic_DNA"/>
</dbReference>
<evidence type="ECO:0000313" key="4">
    <source>
        <dbReference type="Proteomes" id="UP000064967"/>
    </source>
</evidence>
<dbReference type="STRING" id="1391654.AKJ09_03055"/>
<name>A0A0K1PSP9_9BACT</name>
<dbReference type="KEGG" id="llu:AKJ09_03055"/>
<evidence type="ECO:0008006" key="5">
    <source>
        <dbReference type="Google" id="ProtNLM"/>
    </source>
</evidence>
<evidence type="ECO:0000256" key="1">
    <source>
        <dbReference type="SAM" id="MobiDB-lite"/>
    </source>
</evidence>
<evidence type="ECO:0000256" key="2">
    <source>
        <dbReference type="SAM" id="SignalP"/>
    </source>
</evidence>
<keyword evidence="4" id="KW-1185">Reference proteome</keyword>
<accession>A0A0K1PSP9</accession>
<dbReference type="PROSITE" id="PS51257">
    <property type="entry name" value="PROKAR_LIPOPROTEIN"/>
    <property type="match status" value="1"/>
</dbReference>
<reference evidence="3 4" key="1">
    <citation type="submission" date="2015-08" db="EMBL/GenBank/DDBJ databases">
        <authorList>
            <person name="Babu N.S."/>
            <person name="Beckwith C.J."/>
            <person name="Beseler K.G."/>
            <person name="Brison A."/>
            <person name="Carone J.V."/>
            <person name="Caskin T.P."/>
            <person name="Diamond M."/>
            <person name="Durham M.E."/>
            <person name="Foxe J.M."/>
            <person name="Go M."/>
            <person name="Henderson B.A."/>
            <person name="Jones I.B."/>
            <person name="McGettigan J.A."/>
            <person name="Micheletti S.J."/>
            <person name="Nasrallah M.E."/>
            <person name="Ortiz D."/>
            <person name="Piller C.R."/>
            <person name="Privatt S.R."/>
            <person name="Schneider S.L."/>
            <person name="Sharp S."/>
            <person name="Smith T.C."/>
            <person name="Stanton J.D."/>
            <person name="Ullery H.E."/>
            <person name="Wilson R.J."/>
            <person name="Serrano M.G."/>
            <person name="Buck G."/>
            <person name="Lee V."/>
            <person name="Wang Y."/>
            <person name="Carvalho R."/>
            <person name="Voegtly L."/>
            <person name="Shi R."/>
            <person name="Duckworth R."/>
            <person name="Johnson A."/>
            <person name="Loviza R."/>
            <person name="Walstead R."/>
            <person name="Shah Z."/>
            <person name="Kiflezghi M."/>
            <person name="Wade K."/>
            <person name="Ball S.L."/>
            <person name="Bradley K.W."/>
            <person name="Asai D.J."/>
            <person name="Bowman C.A."/>
            <person name="Russell D.A."/>
            <person name="Pope W.H."/>
            <person name="Jacobs-Sera D."/>
            <person name="Hendrix R.W."/>
            <person name="Hatfull G.F."/>
        </authorList>
    </citation>
    <scope>NUCLEOTIDE SEQUENCE [LARGE SCALE GENOMIC DNA]</scope>
    <source>
        <strain evidence="3 4">DSM 27648</strain>
    </source>
</reference>
<dbReference type="AlphaFoldDB" id="A0A0K1PSP9"/>
<evidence type="ECO:0000313" key="3">
    <source>
        <dbReference type="EMBL" id="AKU96391.1"/>
    </source>
</evidence>
<dbReference type="Proteomes" id="UP000064967">
    <property type="component" value="Chromosome"/>
</dbReference>
<organism evidence="3 4">
    <name type="scientific">Labilithrix luteola</name>
    <dbReference type="NCBI Taxonomy" id="1391654"/>
    <lineage>
        <taxon>Bacteria</taxon>
        <taxon>Pseudomonadati</taxon>
        <taxon>Myxococcota</taxon>
        <taxon>Polyangia</taxon>
        <taxon>Polyangiales</taxon>
        <taxon>Labilitrichaceae</taxon>
        <taxon>Labilithrix</taxon>
    </lineage>
</organism>
<feature type="compositionally biased region" description="Basic and acidic residues" evidence="1">
    <location>
        <begin position="55"/>
        <end position="67"/>
    </location>
</feature>
<feature type="region of interest" description="Disordered" evidence="1">
    <location>
        <begin position="55"/>
        <end position="87"/>
    </location>
</feature>
<keyword evidence="2" id="KW-0732">Signal</keyword>
<feature type="chain" id="PRO_5005465937" description="Secreted protein" evidence="2">
    <location>
        <begin position="26"/>
        <end position="87"/>
    </location>
</feature>
<sequence>MFRSVVASSLMIVALCASTGCGASATPAASTAVASARHDSTWYPAEETEFAFRGDAAERPSRPETAHNLEQPNRNEIPRGSIHAATN</sequence>
<feature type="signal peptide" evidence="2">
    <location>
        <begin position="1"/>
        <end position="25"/>
    </location>
</feature>